<dbReference type="STRING" id="311180.SAMN04488050_101456"/>
<gene>
    <name evidence="1" type="ORF">SAMN04488050_101456</name>
</gene>
<reference evidence="2" key="1">
    <citation type="submission" date="2016-10" db="EMBL/GenBank/DDBJ databases">
        <authorList>
            <person name="Varghese N."/>
            <person name="Submissions S."/>
        </authorList>
    </citation>
    <scope>NUCLEOTIDE SEQUENCE [LARGE SCALE GENOMIC DNA]</scope>
    <source>
        <strain evidence="2">DSM 26894</strain>
    </source>
</reference>
<keyword evidence="2" id="KW-1185">Reference proteome</keyword>
<protein>
    <recommendedName>
        <fullName evidence="3">Glyceraldehyde-3-phosphate dehydrogenase</fullName>
    </recommendedName>
</protein>
<dbReference type="RefSeq" id="WP_176806513.1">
    <property type="nucleotide sequence ID" value="NZ_FNCL01000002.1"/>
</dbReference>
<dbReference type="EMBL" id="FOZW01000001">
    <property type="protein sequence ID" value="SFS38101.1"/>
    <property type="molecule type" value="Genomic_DNA"/>
</dbReference>
<evidence type="ECO:0008006" key="3">
    <source>
        <dbReference type="Google" id="ProtNLM"/>
    </source>
</evidence>
<proteinExistence type="predicted"/>
<dbReference type="AlphaFoldDB" id="A0A1I6PD55"/>
<dbReference type="Proteomes" id="UP000199392">
    <property type="component" value="Unassembled WGS sequence"/>
</dbReference>
<evidence type="ECO:0000313" key="2">
    <source>
        <dbReference type="Proteomes" id="UP000199392"/>
    </source>
</evidence>
<name>A0A1I6PD55_9RHOB</name>
<accession>A0A1I6PD55</accession>
<organism evidence="1 2">
    <name type="scientific">Alloyangia pacifica</name>
    <dbReference type="NCBI Taxonomy" id="311180"/>
    <lineage>
        <taxon>Bacteria</taxon>
        <taxon>Pseudomonadati</taxon>
        <taxon>Pseudomonadota</taxon>
        <taxon>Alphaproteobacteria</taxon>
        <taxon>Rhodobacterales</taxon>
        <taxon>Roseobacteraceae</taxon>
        <taxon>Alloyangia</taxon>
    </lineage>
</organism>
<evidence type="ECO:0000313" key="1">
    <source>
        <dbReference type="EMBL" id="SFS38101.1"/>
    </source>
</evidence>
<sequence>MTNRIALWLGALLILAFAVDVLLYDTRHLVFLGRKIFNLLDWVAFWR</sequence>